<keyword evidence="2" id="KW-0472">Membrane</keyword>
<dbReference type="AlphaFoldDB" id="A0AAW0TFA7"/>
<reference evidence="3 4" key="1">
    <citation type="submission" date="2023-03" db="EMBL/GenBank/DDBJ databases">
        <title>High-quality genome of Scylla paramamosain provides insights in environmental adaptation.</title>
        <authorList>
            <person name="Zhang L."/>
        </authorList>
    </citation>
    <scope>NUCLEOTIDE SEQUENCE [LARGE SCALE GENOMIC DNA]</scope>
    <source>
        <strain evidence="3">LZ_2023a</strain>
        <tissue evidence="3">Muscle</tissue>
    </source>
</reference>
<keyword evidence="4" id="KW-1185">Reference proteome</keyword>
<protein>
    <submittedName>
        <fullName evidence="3">Uncharacterized protein</fullName>
    </submittedName>
</protein>
<feature type="transmembrane region" description="Helical" evidence="2">
    <location>
        <begin position="57"/>
        <end position="78"/>
    </location>
</feature>
<name>A0AAW0TFA7_SCYPA</name>
<dbReference type="EMBL" id="JARAKH010000031">
    <property type="protein sequence ID" value="KAK8385958.1"/>
    <property type="molecule type" value="Genomic_DNA"/>
</dbReference>
<organism evidence="3 4">
    <name type="scientific">Scylla paramamosain</name>
    <name type="common">Mud crab</name>
    <dbReference type="NCBI Taxonomy" id="85552"/>
    <lineage>
        <taxon>Eukaryota</taxon>
        <taxon>Metazoa</taxon>
        <taxon>Ecdysozoa</taxon>
        <taxon>Arthropoda</taxon>
        <taxon>Crustacea</taxon>
        <taxon>Multicrustacea</taxon>
        <taxon>Malacostraca</taxon>
        <taxon>Eumalacostraca</taxon>
        <taxon>Eucarida</taxon>
        <taxon>Decapoda</taxon>
        <taxon>Pleocyemata</taxon>
        <taxon>Brachyura</taxon>
        <taxon>Eubrachyura</taxon>
        <taxon>Portunoidea</taxon>
        <taxon>Portunidae</taxon>
        <taxon>Portuninae</taxon>
        <taxon>Scylla</taxon>
    </lineage>
</organism>
<keyword evidence="2" id="KW-0812">Transmembrane</keyword>
<feature type="transmembrane region" description="Helical" evidence="2">
    <location>
        <begin position="18"/>
        <end position="37"/>
    </location>
</feature>
<evidence type="ECO:0000313" key="4">
    <source>
        <dbReference type="Proteomes" id="UP001487740"/>
    </source>
</evidence>
<evidence type="ECO:0000256" key="1">
    <source>
        <dbReference type="SAM" id="MobiDB-lite"/>
    </source>
</evidence>
<accession>A0AAW0TFA7</accession>
<feature type="region of interest" description="Disordered" evidence="1">
    <location>
        <begin position="138"/>
        <end position="157"/>
    </location>
</feature>
<dbReference type="Proteomes" id="UP001487740">
    <property type="component" value="Unassembled WGS sequence"/>
</dbReference>
<comment type="caution">
    <text evidence="3">The sequence shown here is derived from an EMBL/GenBank/DDBJ whole genome shotgun (WGS) entry which is preliminary data.</text>
</comment>
<gene>
    <name evidence="3" type="ORF">O3P69_010600</name>
</gene>
<evidence type="ECO:0000313" key="3">
    <source>
        <dbReference type="EMBL" id="KAK8385958.1"/>
    </source>
</evidence>
<evidence type="ECO:0000256" key="2">
    <source>
        <dbReference type="SAM" id="Phobius"/>
    </source>
</evidence>
<proteinExistence type="predicted"/>
<keyword evidence="2" id="KW-1133">Transmembrane helix</keyword>
<sequence>MPQTVLIRGRYVSTNKPIFLGVLTVVMAIISGINLGVGINTSCWEYDTYCETQRKAWIISGSCFAVSAFFFLVGAISLHLKIKQALKRHAEVLAQQGAPPIHQTTGAYPTVVMAAQYPPTQPYNPAAIGFVVTPQAPPIASYPGEQEQQQRPPPYSP</sequence>